<evidence type="ECO:0000313" key="1">
    <source>
        <dbReference type="EMBL" id="RNI28896.1"/>
    </source>
</evidence>
<reference evidence="1 2" key="1">
    <citation type="submission" date="2018-11" db="EMBL/GenBank/DDBJ databases">
        <title>Rufibacter latericius sp. nov., isolated from water in Baiyang Lake.</title>
        <authorList>
            <person name="Yang Y."/>
        </authorList>
    </citation>
    <scope>NUCLEOTIDE SEQUENCE [LARGE SCALE GENOMIC DNA]</scope>
    <source>
        <strain evidence="1 2">MCC P1</strain>
    </source>
</reference>
<feature type="non-terminal residue" evidence="1">
    <location>
        <position position="80"/>
    </location>
</feature>
<protein>
    <submittedName>
        <fullName evidence="1">Uncharacterized protein</fullName>
    </submittedName>
</protein>
<sequence length="80" mass="9076">MPSACGEGKTSYLCSPLRDEGLRAWERKRFSVGRIEKKKKKFSEGACGVRNSSYLCTRFQNEAREASSTDRVEGIKKIKK</sequence>
<comment type="caution">
    <text evidence="1">The sequence shown here is derived from an EMBL/GenBank/DDBJ whole genome shotgun (WGS) entry which is preliminary data.</text>
</comment>
<gene>
    <name evidence="1" type="ORF">EFA69_12845</name>
</gene>
<organism evidence="1 2">
    <name type="scientific">Rufibacter immobilis</name>
    <dbReference type="NCBI Taxonomy" id="1348778"/>
    <lineage>
        <taxon>Bacteria</taxon>
        <taxon>Pseudomonadati</taxon>
        <taxon>Bacteroidota</taxon>
        <taxon>Cytophagia</taxon>
        <taxon>Cytophagales</taxon>
        <taxon>Hymenobacteraceae</taxon>
        <taxon>Rufibacter</taxon>
    </lineage>
</organism>
<keyword evidence="2" id="KW-1185">Reference proteome</keyword>
<dbReference type="Proteomes" id="UP000271010">
    <property type="component" value="Unassembled WGS sequence"/>
</dbReference>
<proteinExistence type="predicted"/>
<dbReference type="AlphaFoldDB" id="A0A3M9MTQ0"/>
<evidence type="ECO:0000313" key="2">
    <source>
        <dbReference type="Proteomes" id="UP000271010"/>
    </source>
</evidence>
<name>A0A3M9MTQ0_9BACT</name>
<dbReference type="EMBL" id="RJJE01000015">
    <property type="protein sequence ID" value="RNI28896.1"/>
    <property type="molecule type" value="Genomic_DNA"/>
</dbReference>
<accession>A0A3M9MTQ0</accession>